<feature type="transmembrane region" description="Helical" evidence="1">
    <location>
        <begin position="60"/>
        <end position="84"/>
    </location>
</feature>
<accession>A0A140B461</accession>
<name>A0A140B461_CLOBO</name>
<keyword evidence="1" id="KW-0812">Transmembrane</keyword>
<dbReference type="RefSeq" id="WP_172688131.1">
    <property type="nucleotide sequence ID" value="NZ_KT901798.1"/>
</dbReference>
<sequence>MEKNKNEKQLKKNTCYESKNKESLKKKFKKIFAVIAMILTLILSVLVSIGVSSLTGDYNYFIFTVGGIVLIGIALVISLLVVLIKRKITVISKN</sequence>
<reference evidence="2" key="1">
    <citation type="journal article" date="2016" name="Genome Biol. Evol.">
        <title>Evolution of chromosomal Clostridium botulinum type E neurotoxin gene clusters: evidence provided by their rare plasmid borne counterparts.</title>
        <authorList>
            <person name="Carter A.T."/>
            <person name="Austin J.W."/>
            <person name="Weedmark K.A."/>
            <person name="Peck M.W."/>
        </authorList>
    </citation>
    <scope>NUCLEOTIDE SEQUENCE</scope>
    <source>
        <strain evidence="2">GA0702E1CS</strain>
        <plasmid evidence="2">pGA0702E1CS</plasmid>
    </source>
</reference>
<keyword evidence="2" id="KW-0614">Plasmid</keyword>
<geneLocation type="plasmid" evidence="2">
    <name>pGA0702E1CS</name>
</geneLocation>
<keyword evidence="1" id="KW-1133">Transmembrane helix</keyword>
<keyword evidence="1" id="KW-0472">Membrane</keyword>
<organism evidence="2">
    <name type="scientific">Clostridium botulinum</name>
    <dbReference type="NCBI Taxonomy" id="1491"/>
    <lineage>
        <taxon>Bacteria</taxon>
        <taxon>Bacillati</taxon>
        <taxon>Bacillota</taxon>
        <taxon>Clostridia</taxon>
        <taxon>Eubacteriales</taxon>
        <taxon>Clostridiaceae</taxon>
        <taxon>Clostridium</taxon>
    </lineage>
</organism>
<evidence type="ECO:0000256" key="1">
    <source>
        <dbReference type="SAM" id="Phobius"/>
    </source>
</evidence>
<dbReference type="EMBL" id="KT901798">
    <property type="protein sequence ID" value="ALP69026.1"/>
    <property type="molecule type" value="Genomic_DNA"/>
</dbReference>
<proteinExistence type="predicted"/>
<protein>
    <submittedName>
        <fullName evidence="2">Uncharacterized protein</fullName>
    </submittedName>
</protein>
<dbReference type="AlphaFoldDB" id="A0A140B461"/>
<feature type="transmembrane region" description="Helical" evidence="1">
    <location>
        <begin position="31"/>
        <end position="54"/>
    </location>
</feature>
<evidence type="ECO:0000313" key="2">
    <source>
        <dbReference type="EMBL" id="ALP69026.1"/>
    </source>
</evidence>